<evidence type="ECO:0000313" key="11">
    <source>
        <dbReference type="EMBL" id="AZI58871.1"/>
    </source>
</evidence>
<dbReference type="Gene3D" id="2.60.40.3780">
    <property type="match status" value="1"/>
</dbReference>
<dbReference type="OrthoDB" id="5242354at2"/>
<dbReference type="GO" id="GO:0005576">
    <property type="term" value="C:extracellular region"/>
    <property type="evidence" value="ECO:0007669"/>
    <property type="project" value="TreeGrafter"/>
</dbReference>
<dbReference type="Gene3D" id="2.60.40.3710">
    <property type="match status" value="1"/>
</dbReference>
<keyword evidence="2" id="KW-0808">Transferase</keyword>
<evidence type="ECO:0000256" key="8">
    <source>
        <dbReference type="SAM" id="MobiDB-lite"/>
    </source>
</evidence>
<dbReference type="GO" id="GO:0071972">
    <property type="term" value="F:peptidoglycan L,D-transpeptidase activity"/>
    <property type="evidence" value="ECO:0007669"/>
    <property type="project" value="TreeGrafter"/>
</dbReference>
<feature type="active site" description="Proton donor/acceptor" evidence="7">
    <location>
        <position position="367"/>
    </location>
</feature>
<dbReference type="InterPro" id="IPR038063">
    <property type="entry name" value="Transpep_catalytic_dom"/>
</dbReference>
<dbReference type="PANTHER" id="PTHR30582">
    <property type="entry name" value="L,D-TRANSPEPTIDASE"/>
    <property type="match status" value="1"/>
</dbReference>
<dbReference type="Proteomes" id="UP000268084">
    <property type="component" value="Chromosome"/>
</dbReference>
<dbReference type="KEGG" id="nak:EH165_12715"/>
<protein>
    <submittedName>
        <fullName evidence="11">L,D-transpeptidase</fullName>
    </submittedName>
</protein>
<dbReference type="GO" id="GO:0016746">
    <property type="term" value="F:acyltransferase activity"/>
    <property type="evidence" value="ECO:0007669"/>
    <property type="project" value="UniProtKB-KW"/>
</dbReference>
<keyword evidence="12" id="KW-1185">Reference proteome</keyword>
<dbReference type="PROSITE" id="PS52029">
    <property type="entry name" value="LD_TPASE"/>
    <property type="match status" value="1"/>
</dbReference>
<feature type="compositionally biased region" description="Low complexity" evidence="8">
    <location>
        <begin position="59"/>
        <end position="76"/>
    </location>
</feature>
<dbReference type="RefSeq" id="WP_124799775.1">
    <property type="nucleotide sequence ID" value="NZ_CP034170.1"/>
</dbReference>
<keyword evidence="9" id="KW-1133">Transmembrane helix</keyword>
<evidence type="ECO:0000256" key="9">
    <source>
        <dbReference type="SAM" id="Phobius"/>
    </source>
</evidence>
<evidence type="ECO:0000256" key="6">
    <source>
        <dbReference type="ARBA" id="ARBA00023316"/>
    </source>
</evidence>
<keyword evidence="4 7" id="KW-0573">Peptidoglycan synthesis</keyword>
<dbReference type="GO" id="GO:0008360">
    <property type="term" value="P:regulation of cell shape"/>
    <property type="evidence" value="ECO:0007669"/>
    <property type="project" value="UniProtKB-UniRule"/>
</dbReference>
<accession>A0A3G8ZZ95</accession>
<dbReference type="Gene3D" id="2.40.440.10">
    <property type="entry name" value="L,D-transpeptidase catalytic domain-like"/>
    <property type="match status" value="1"/>
</dbReference>
<evidence type="ECO:0000259" key="10">
    <source>
        <dbReference type="PROSITE" id="PS52029"/>
    </source>
</evidence>
<evidence type="ECO:0000256" key="7">
    <source>
        <dbReference type="PROSITE-ProRule" id="PRU01373"/>
    </source>
</evidence>
<dbReference type="CDD" id="cd16913">
    <property type="entry name" value="YkuD_like"/>
    <property type="match status" value="1"/>
</dbReference>
<evidence type="ECO:0000256" key="3">
    <source>
        <dbReference type="ARBA" id="ARBA00022960"/>
    </source>
</evidence>
<feature type="region of interest" description="Disordered" evidence="8">
    <location>
        <begin position="51"/>
        <end position="78"/>
    </location>
</feature>
<feature type="domain" description="L,D-TPase catalytic" evidence="10">
    <location>
        <begin position="287"/>
        <end position="409"/>
    </location>
</feature>
<keyword evidence="6 7" id="KW-0961">Cell wall biogenesis/degradation</keyword>
<dbReference type="UniPathway" id="UPA00219"/>
<dbReference type="Pfam" id="PF03734">
    <property type="entry name" value="YkuD"/>
    <property type="match status" value="1"/>
</dbReference>
<comment type="pathway">
    <text evidence="1 7">Cell wall biogenesis; peptidoglycan biosynthesis.</text>
</comment>
<dbReference type="InterPro" id="IPR041280">
    <property type="entry name" value="Big_10"/>
</dbReference>
<dbReference type="InterPro" id="IPR005490">
    <property type="entry name" value="LD_TPept_cat_dom"/>
</dbReference>
<dbReference type="CDD" id="cd13432">
    <property type="entry name" value="LDT_IgD_like_2"/>
    <property type="match status" value="1"/>
</dbReference>
<gene>
    <name evidence="11" type="ORF">EH165_12715</name>
</gene>
<keyword evidence="9" id="KW-0812">Transmembrane</keyword>
<reference evidence="11 12" key="1">
    <citation type="submission" date="2018-11" db="EMBL/GenBank/DDBJ databases">
        <authorList>
            <person name="Da X."/>
        </authorList>
    </citation>
    <scope>NUCLEOTIDE SEQUENCE [LARGE SCALE GENOMIC DNA]</scope>
    <source>
        <strain evidence="11 12">S14-144</strain>
    </source>
</reference>
<sequence length="438" mass="47029">MKIKTTEFSQRFSLRRQRWWGISVMVTAGLVVSACTAPSDVIVTETATLAPAAARDESSTTTAPGTEAETAGTTPSVEPGLNIVSMPSFGSADLAPVTAVTITVFNASITALAVTSDTDQAALTGQISPDGSTWTLTERMSYATTYEVSGKATGRDGVEAPITGTYSTVAPADTQRASFQLIEGGVYGVAVPIIVTFAGTVADKAAAERTFKVVTDKDDIEGSWAWLQEEDIQGTGTFQSRAHFRPEEYWPGNTNVTVTADLYGVNLGGGAWGREDLARNFTIGRSQITIADVNTFRLVVNVDGVESKNYPVSYGRSTEDPELETRSGVHVVQEKFDVFEMCNPKYGYCGFKANWAVRISNNGEFIHENAAVTASLGIENVSHGCVNMSPADAKDFYDNALYGDPVEVSGTSTQLSPADGDIFDWTYSYQQWRTFSAL</sequence>
<name>A0A3G8ZZ95_9ACTN</name>
<dbReference type="PANTHER" id="PTHR30582:SF2">
    <property type="entry name" value="L,D-TRANSPEPTIDASE YCIB-RELATED"/>
    <property type="match status" value="1"/>
</dbReference>
<evidence type="ECO:0000256" key="1">
    <source>
        <dbReference type="ARBA" id="ARBA00004752"/>
    </source>
</evidence>
<feature type="transmembrane region" description="Helical" evidence="9">
    <location>
        <begin position="20"/>
        <end position="39"/>
    </location>
</feature>
<evidence type="ECO:0000313" key="12">
    <source>
        <dbReference type="Proteomes" id="UP000268084"/>
    </source>
</evidence>
<dbReference type="InterPro" id="IPR050979">
    <property type="entry name" value="LD-transpeptidase"/>
</dbReference>
<dbReference type="GO" id="GO:0071555">
    <property type="term" value="P:cell wall organization"/>
    <property type="evidence" value="ECO:0007669"/>
    <property type="project" value="UniProtKB-UniRule"/>
</dbReference>
<evidence type="ECO:0000256" key="5">
    <source>
        <dbReference type="ARBA" id="ARBA00023315"/>
    </source>
</evidence>
<dbReference type="EMBL" id="CP034170">
    <property type="protein sequence ID" value="AZI58871.1"/>
    <property type="molecule type" value="Genomic_DNA"/>
</dbReference>
<feature type="active site" description="Nucleophile" evidence="7">
    <location>
        <position position="385"/>
    </location>
</feature>
<dbReference type="PROSITE" id="PS51257">
    <property type="entry name" value="PROKAR_LIPOPROTEIN"/>
    <property type="match status" value="1"/>
</dbReference>
<dbReference type="Pfam" id="PF17964">
    <property type="entry name" value="Big_10"/>
    <property type="match status" value="1"/>
</dbReference>
<keyword evidence="3 7" id="KW-0133">Cell shape</keyword>
<dbReference type="GO" id="GO:0018104">
    <property type="term" value="P:peptidoglycan-protein cross-linking"/>
    <property type="evidence" value="ECO:0007669"/>
    <property type="project" value="TreeGrafter"/>
</dbReference>
<reference evidence="11 12" key="2">
    <citation type="submission" date="2018-12" db="EMBL/GenBank/DDBJ databases">
        <title>Nakamurella antarcticus sp. nov., isolated from Antarctica South Shetland Islands soil.</title>
        <authorList>
            <person name="Peng F."/>
        </authorList>
    </citation>
    <scope>NUCLEOTIDE SEQUENCE [LARGE SCALE GENOMIC DNA]</scope>
    <source>
        <strain evidence="11 12">S14-144</strain>
    </source>
</reference>
<dbReference type="AlphaFoldDB" id="A0A3G8ZZ95"/>
<evidence type="ECO:0000256" key="2">
    <source>
        <dbReference type="ARBA" id="ARBA00022679"/>
    </source>
</evidence>
<evidence type="ECO:0000256" key="4">
    <source>
        <dbReference type="ARBA" id="ARBA00022984"/>
    </source>
</evidence>
<dbReference type="SUPFAM" id="SSF141523">
    <property type="entry name" value="L,D-transpeptidase catalytic domain-like"/>
    <property type="match status" value="1"/>
</dbReference>
<keyword evidence="5" id="KW-0012">Acyltransferase</keyword>
<keyword evidence="9" id="KW-0472">Membrane</keyword>
<organism evidence="11 12">
    <name type="scientific">Nakamurella antarctica</name>
    <dbReference type="NCBI Taxonomy" id="1902245"/>
    <lineage>
        <taxon>Bacteria</taxon>
        <taxon>Bacillati</taxon>
        <taxon>Actinomycetota</taxon>
        <taxon>Actinomycetes</taxon>
        <taxon>Nakamurellales</taxon>
        <taxon>Nakamurellaceae</taxon>
        <taxon>Nakamurella</taxon>
    </lineage>
</organism>
<proteinExistence type="predicted"/>